<accession>A0ABT0GES8</accession>
<name>A0ABT0GES8_9GAMM</name>
<gene>
    <name evidence="2" type="ORF">M0G41_03160</name>
</gene>
<dbReference type="Pfam" id="PF08818">
    <property type="entry name" value="DUF1801"/>
    <property type="match status" value="1"/>
</dbReference>
<dbReference type="InterPro" id="IPR014922">
    <property type="entry name" value="YdhG-like"/>
</dbReference>
<comment type="caution">
    <text evidence="2">The sequence shown here is derived from an EMBL/GenBank/DDBJ whole genome shotgun (WGS) entry which is preliminary data.</text>
</comment>
<reference evidence="2" key="1">
    <citation type="submission" date="2022-04" db="EMBL/GenBank/DDBJ databases">
        <title>Lysobacter sp. CAU 1642 isolated from sea sand.</title>
        <authorList>
            <person name="Kim W."/>
        </authorList>
    </citation>
    <scope>NUCLEOTIDE SEQUENCE</scope>
    <source>
        <strain evidence="2">CAU 1642</strain>
    </source>
</reference>
<dbReference type="SUPFAM" id="SSF159888">
    <property type="entry name" value="YdhG-like"/>
    <property type="match status" value="1"/>
</dbReference>
<dbReference type="Gene3D" id="3.90.1150.200">
    <property type="match status" value="1"/>
</dbReference>
<sequence>MVQSQADTVSAYLKELPPDRRAVISSVRDMVNRHLPDGYEECMAFGMIGWVIPLSRYPDAYNKQPLGYVALAAQKRHNAIYLMNVYADSDSEKALREAYAARGLKLDMGKCCLRFPDQAPPPEDLIGPLIASTSVEDFIALYEASRAQTAAAKRKAKRGAK</sequence>
<proteinExistence type="predicted"/>
<evidence type="ECO:0000313" key="2">
    <source>
        <dbReference type="EMBL" id="MCK7592664.1"/>
    </source>
</evidence>
<protein>
    <submittedName>
        <fullName evidence="2">DUF1801 domain-containing protein</fullName>
    </submittedName>
</protein>
<feature type="domain" description="YdhG-like" evidence="1">
    <location>
        <begin position="20"/>
        <end position="131"/>
    </location>
</feature>
<evidence type="ECO:0000259" key="1">
    <source>
        <dbReference type="Pfam" id="PF08818"/>
    </source>
</evidence>
<dbReference type="EMBL" id="JALNMH010000002">
    <property type="protein sequence ID" value="MCK7592664.1"/>
    <property type="molecule type" value="Genomic_DNA"/>
</dbReference>
<keyword evidence="3" id="KW-1185">Reference proteome</keyword>
<dbReference type="RefSeq" id="WP_248204948.1">
    <property type="nucleotide sequence ID" value="NZ_JALNMH010000002.1"/>
</dbReference>
<dbReference type="Proteomes" id="UP001431449">
    <property type="component" value="Unassembled WGS sequence"/>
</dbReference>
<organism evidence="2 3">
    <name type="scientific">Pseudomarimonas salicorniae</name>
    <dbReference type="NCBI Taxonomy" id="2933270"/>
    <lineage>
        <taxon>Bacteria</taxon>
        <taxon>Pseudomonadati</taxon>
        <taxon>Pseudomonadota</taxon>
        <taxon>Gammaproteobacteria</taxon>
        <taxon>Lysobacterales</taxon>
        <taxon>Lysobacteraceae</taxon>
        <taxon>Pseudomarimonas</taxon>
    </lineage>
</organism>
<evidence type="ECO:0000313" key="3">
    <source>
        <dbReference type="Proteomes" id="UP001431449"/>
    </source>
</evidence>